<dbReference type="PROSITE" id="PS51725">
    <property type="entry name" value="ABM"/>
    <property type="match status" value="1"/>
</dbReference>
<sequence>MKAFMTNGTVDFLEKLEKKHPNIHLYFMTSNTGGLAYYEAEKNIFSAGREYEILIQKGNIQDEGYVVMNNIPVTEEGQPVFEDRFKQRQNEVEMMPGFQAFRLLKPKKGRTYVVFTQWRSEQDFENWKNSKEFKQTHQGQTKPPAYFADRPFLTNYHMIDKNDD</sequence>
<dbReference type="GeneID" id="71513623"/>
<accession>A0AAC9NJX7</accession>
<dbReference type="InterPro" id="IPR011008">
    <property type="entry name" value="Dimeric_a/b-barrel"/>
</dbReference>
<dbReference type="Proteomes" id="UP000182945">
    <property type="component" value="Chromosome"/>
</dbReference>
<dbReference type="PANTHER" id="PTHR34474:SF2">
    <property type="entry name" value="SIGNAL TRANSDUCTION PROTEIN TRAP"/>
    <property type="match status" value="1"/>
</dbReference>
<gene>
    <name evidence="2" type="ORF">BME96_04395</name>
</gene>
<evidence type="ECO:0000259" key="1">
    <source>
        <dbReference type="PROSITE" id="PS51725"/>
    </source>
</evidence>
<feature type="domain" description="ABM" evidence="1">
    <location>
        <begin position="65"/>
        <end position="158"/>
    </location>
</feature>
<name>A0AAC9NJX7_VIRHA</name>
<dbReference type="InterPro" id="IPR007138">
    <property type="entry name" value="ABM_dom"/>
</dbReference>
<dbReference type="Pfam" id="PF03992">
    <property type="entry name" value="ABM"/>
    <property type="match status" value="1"/>
</dbReference>
<dbReference type="EMBL" id="CP017962">
    <property type="protein sequence ID" value="APC47453.1"/>
    <property type="molecule type" value="Genomic_DNA"/>
</dbReference>
<dbReference type="GO" id="GO:0004497">
    <property type="term" value="F:monooxygenase activity"/>
    <property type="evidence" value="ECO:0007669"/>
    <property type="project" value="UniProtKB-KW"/>
</dbReference>
<dbReference type="Gene3D" id="3.30.70.100">
    <property type="match status" value="1"/>
</dbReference>
<dbReference type="InterPro" id="IPR050404">
    <property type="entry name" value="Heme-degrading_MO"/>
</dbReference>
<dbReference type="PANTHER" id="PTHR34474">
    <property type="entry name" value="SIGNAL TRANSDUCTION PROTEIN TRAP"/>
    <property type="match status" value="1"/>
</dbReference>
<reference evidence="2 3" key="1">
    <citation type="submission" date="2016-11" db="EMBL/GenBank/DDBJ databases">
        <title>Complete genome sequencing of Virgibacillus halodenitrificans PDB-F2.</title>
        <authorList>
            <person name="Sun Z."/>
            <person name="Zhou Y."/>
            <person name="Li H."/>
        </authorList>
    </citation>
    <scope>NUCLEOTIDE SEQUENCE [LARGE SCALE GENOMIC DNA]</scope>
    <source>
        <strain evidence="2 3">PDB-F2</strain>
    </source>
</reference>
<keyword evidence="2" id="KW-0560">Oxidoreductase</keyword>
<dbReference type="AlphaFoldDB" id="A0AAC9NJX7"/>
<proteinExistence type="predicted"/>
<keyword evidence="2" id="KW-0503">Monooxygenase</keyword>
<evidence type="ECO:0000313" key="2">
    <source>
        <dbReference type="EMBL" id="APC47453.1"/>
    </source>
</evidence>
<organism evidence="2 3">
    <name type="scientific">Virgibacillus halodenitrificans</name>
    <name type="common">Bacillus halodenitrificans</name>
    <dbReference type="NCBI Taxonomy" id="1482"/>
    <lineage>
        <taxon>Bacteria</taxon>
        <taxon>Bacillati</taxon>
        <taxon>Bacillota</taxon>
        <taxon>Bacilli</taxon>
        <taxon>Bacillales</taxon>
        <taxon>Bacillaceae</taxon>
        <taxon>Virgibacillus</taxon>
    </lineage>
</organism>
<protein>
    <submittedName>
        <fullName evidence="2">Antibiotic biosynthesis monooxygenase</fullName>
    </submittedName>
</protein>
<dbReference type="RefSeq" id="WP_040954607.1">
    <property type="nucleotide sequence ID" value="NZ_CP017962.1"/>
</dbReference>
<dbReference type="KEGG" id="vhl:BME96_04395"/>
<dbReference type="SUPFAM" id="SSF54909">
    <property type="entry name" value="Dimeric alpha+beta barrel"/>
    <property type="match status" value="1"/>
</dbReference>
<evidence type="ECO:0000313" key="3">
    <source>
        <dbReference type="Proteomes" id="UP000182945"/>
    </source>
</evidence>